<dbReference type="Proteomes" id="UP000499080">
    <property type="component" value="Unassembled WGS sequence"/>
</dbReference>
<sequence length="93" mass="11056">MVRYEVVVKTSVDYLITKFARILRPSAILETIVMDDDAKKEQRQHSLVTIEDPLSEMYQYAIFSLIIQPYNNEWENEKKNNTDIWDISVKIIF</sequence>
<comment type="caution">
    <text evidence="1">The sequence shown here is derived from an EMBL/GenBank/DDBJ whole genome shotgun (WGS) entry which is preliminary data.</text>
</comment>
<gene>
    <name evidence="1" type="ORF">AVEN_69006_1</name>
</gene>
<evidence type="ECO:0000313" key="1">
    <source>
        <dbReference type="EMBL" id="GBM70777.1"/>
    </source>
</evidence>
<dbReference type="AlphaFoldDB" id="A0A4Y2HZ39"/>
<organism evidence="1 2">
    <name type="scientific">Araneus ventricosus</name>
    <name type="common">Orbweaver spider</name>
    <name type="synonym">Epeira ventricosa</name>
    <dbReference type="NCBI Taxonomy" id="182803"/>
    <lineage>
        <taxon>Eukaryota</taxon>
        <taxon>Metazoa</taxon>
        <taxon>Ecdysozoa</taxon>
        <taxon>Arthropoda</taxon>
        <taxon>Chelicerata</taxon>
        <taxon>Arachnida</taxon>
        <taxon>Araneae</taxon>
        <taxon>Araneomorphae</taxon>
        <taxon>Entelegynae</taxon>
        <taxon>Araneoidea</taxon>
        <taxon>Araneidae</taxon>
        <taxon>Araneus</taxon>
    </lineage>
</organism>
<accession>A0A4Y2HZ39</accession>
<evidence type="ECO:0000313" key="2">
    <source>
        <dbReference type="Proteomes" id="UP000499080"/>
    </source>
</evidence>
<name>A0A4Y2HZ39_ARAVE</name>
<keyword evidence="2" id="KW-1185">Reference proteome</keyword>
<dbReference type="EMBL" id="BGPR01002273">
    <property type="protein sequence ID" value="GBM70777.1"/>
    <property type="molecule type" value="Genomic_DNA"/>
</dbReference>
<protein>
    <submittedName>
        <fullName evidence="1">Uncharacterized protein</fullName>
    </submittedName>
</protein>
<reference evidence="1 2" key="1">
    <citation type="journal article" date="2019" name="Sci. Rep.">
        <title>Orb-weaving spider Araneus ventricosus genome elucidates the spidroin gene catalogue.</title>
        <authorList>
            <person name="Kono N."/>
            <person name="Nakamura H."/>
            <person name="Ohtoshi R."/>
            <person name="Moran D.A.P."/>
            <person name="Shinohara A."/>
            <person name="Yoshida Y."/>
            <person name="Fujiwara M."/>
            <person name="Mori M."/>
            <person name="Tomita M."/>
            <person name="Arakawa K."/>
        </authorList>
    </citation>
    <scope>NUCLEOTIDE SEQUENCE [LARGE SCALE GENOMIC DNA]</scope>
</reference>
<proteinExistence type="predicted"/>